<evidence type="ECO:0000313" key="1">
    <source>
        <dbReference type="EMBL" id="KAJ9676464.1"/>
    </source>
</evidence>
<proteinExistence type="predicted"/>
<evidence type="ECO:0000313" key="2">
    <source>
        <dbReference type="Proteomes" id="UP001168098"/>
    </source>
</evidence>
<sequence>MDDLSLGTKCGLTKSDFEELGLVSDQHDESKGKTISGSSSIVHEVAIGAMRAFGSKEGETTKNLLIPFIASSSQFKVPWRLTLILFPRRLGFP</sequence>
<dbReference type="EMBL" id="JARBHA010000017">
    <property type="protein sequence ID" value="KAJ9676464.1"/>
    <property type="molecule type" value="Genomic_DNA"/>
</dbReference>
<reference evidence="1 2" key="1">
    <citation type="journal article" date="2023" name="BMC Biotechnol.">
        <title>Vitis rotundifolia cv Carlos genome sequencing.</title>
        <authorList>
            <person name="Huff M."/>
            <person name="Hulse-Kemp A."/>
            <person name="Scheffler B."/>
            <person name="Youngblood R."/>
            <person name="Simpson S."/>
            <person name="Babiker E."/>
            <person name="Staton M."/>
        </authorList>
    </citation>
    <scope>NUCLEOTIDE SEQUENCE [LARGE SCALE GENOMIC DNA]</scope>
    <source>
        <tissue evidence="1">Leaf</tissue>
    </source>
</reference>
<keyword evidence="2" id="KW-1185">Reference proteome</keyword>
<name>A0AA39DAA3_VITRO</name>
<protein>
    <submittedName>
        <fullName evidence="1">Uncharacterized protein</fullName>
    </submittedName>
</protein>
<organism evidence="1 2">
    <name type="scientific">Vitis rotundifolia</name>
    <name type="common">Muscadine grape</name>
    <dbReference type="NCBI Taxonomy" id="103349"/>
    <lineage>
        <taxon>Eukaryota</taxon>
        <taxon>Viridiplantae</taxon>
        <taxon>Streptophyta</taxon>
        <taxon>Embryophyta</taxon>
        <taxon>Tracheophyta</taxon>
        <taxon>Spermatophyta</taxon>
        <taxon>Magnoliopsida</taxon>
        <taxon>eudicotyledons</taxon>
        <taxon>Gunneridae</taxon>
        <taxon>Pentapetalae</taxon>
        <taxon>rosids</taxon>
        <taxon>Vitales</taxon>
        <taxon>Vitaceae</taxon>
        <taxon>Viteae</taxon>
        <taxon>Vitis</taxon>
    </lineage>
</organism>
<dbReference type="Proteomes" id="UP001168098">
    <property type="component" value="Unassembled WGS sequence"/>
</dbReference>
<dbReference type="AlphaFoldDB" id="A0AA39DAA3"/>
<accession>A0AA39DAA3</accession>
<comment type="caution">
    <text evidence="1">The sequence shown here is derived from an EMBL/GenBank/DDBJ whole genome shotgun (WGS) entry which is preliminary data.</text>
</comment>
<gene>
    <name evidence="1" type="ORF">PVL29_021815</name>
</gene>